<dbReference type="InterPro" id="IPR027417">
    <property type="entry name" value="P-loop_NTPase"/>
</dbReference>
<dbReference type="Pfam" id="PF00005">
    <property type="entry name" value="ABC_tran"/>
    <property type="match status" value="1"/>
</dbReference>
<evidence type="ECO:0000256" key="1">
    <source>
        <dbReference type="ARBA" id="ARBA00005417"/>
    </source>
</evidence>
<dbReference type="PANTHER" id="PTHR42788">
    <property type="entry name" value="TAURINE IMPORT ATP-BINDING PROTEIN-RELATED"/>
    <property type="match status" value="1"/>
</dbReference>
<evidence type="ECO:0000313" key="6">
    <source>
        <dbReference type="EMBL" id="VUD69958.1"/>
    </source>
</evidence>
<evidence type="ECO:0000256" key="2">
    <source>
        <dbReference type="ARBA" id="ARBA00022448"/>
    </source>
</evidence>
<dbReference type="SMART" id="SM00382">
    <property type="entry name" value="AAA"/>
    <property type="match status" value="1"/>
</dbReference>
<proteinExistence type="inferred from homology"/>
<keyword evidence="6" id="KW-0378">Hydrolase</keyword>
<dbReference type="EC" id="3.6.3.-" evidence="6"/>
<sequence>MTAAQPGRDAEPAEVPRLEPNAPVVRRIAQQETPVLIVNDLSKTYADGTEALAGIDLKVRQGEIVALIGGSGCGKTTLLRLIAGLDQASRGAVQVDGETIRGPHPAVGVVFQEPRLLPWLDVAGNVGFGLADLRRAERRARVAAALERVGLAEQSHRWPRDLSGGQQQRVAIARAFVAGPRVLLLDEPFSALDAFTRKGLHEQLLDLWAEAKPTILIVTHDVGEAVTLADRVVVMRPRPGRLDETVAVEVARPRAPAAAGYEEAVRRVLAALDRSLRPVETRRDLTPEGRANWW</sequence>
<reference evidence="6 7" key="1">
    <citation type="submission" date="2019-06" db="EMBL/GenBank/DDBJ databases">
        <authorList>
            <person name="Rodrigo-Torres L."/>
            <person name="Arahal R. D."/>
            <person name="Lucena T."/>
        </authorList>
    </citation>
    <scope>NUCLEOTIDE SEQUENCE [LARGE SCALE GENOMIC DNA]</scope>
    <source>
        <strain evidence="6 7">SB0023/3</strain>
    </source>
</reference>
<gene>
    <name evidence="6" type="primary">ssuB_3</name>
    <name evidence="6" type="ORF">MET9862_00519</name>
</gene>
<dbReference type="SUPFAM" id="SSF52540">
    <property type="entry name" value="P-loop containing nucleoside triphosphate hydrolases"/>
    <property type="match status" value="1"/>
</dbReference>
<dbReference type="InterPro" id="IPR017871">
    <property type="entry name" value="ABC_transporter-like_CS"/>
</dbReference>
<evidence type="ECO:0000259" key="5">
    <source>
        <dbReference type="PROSITE" id="PS50893"/>
    </source>
</evidence>
<dbReference type="AlphaFoldDB" id="A0A509E750"/>
<name>A0A509E750_9HYPH</name>
<dbReference type="Proteomes" id="UP000410984">
    <property type="component" value="Unassembled WGS sequence"/>
</dbReference>
<dbReference type="InterPro" id="IPR050166">
    <property type="entry name" value="ABC_transporter_ATP-bind"/>
</dbReference>
<keyword evidence="3" id="KW-0547">Nucleotide-binding</keyword>
<dbReference type="InterPro" id="IPR003439">
    <property type="entry name" value="ABC_transporter-like_ATP-bd"/>
</dbReference>
<dbReference type="Gene3D" id="3.40.50.300">
    <property type="entry name" value="P-loop containing nucleotide triphosphate hydrolases"/>
    <property type="match status" value="1"/>
</dbReference>
<dbReference type="PROSITE" id="PS00211">
    <property type="entry name" value="ABC_TRANSPORTER_1"/>
    <property type="match status" value="1"/>
</dbReference>
<dbReference type="PANTHER" id="PTHR42788:SF19">
    <property type="entry name" value="ALIPHATIC SULFONATES IMPORT ATP-BINDING PROTEIN SSUB 2"/>
    <property type="match status" value="1"/>
</dbReference>
<keyword evidence="4 6" id="KW-0067">ATP-binding</keyword>
<protein>
    <submittedName>
        <fullName evidence="6">Aliphatic sulfonates import ATP-binding protein SsuB</fullName>
        <ecNumber evidence="6">3.6.3.-</ecNumber>
    </submittedName>
</protein>
<accession>A0A509E750</accession>
<feature type="domain" description="ABC transporter" evidence="5">
    <location>
        <begin position="36"/>
        <end position="262"/>
    </location>
</feature>
<keyword evidence="7" id="KW-1185">Reference proteome</keyword>
<dbReference type="PROSITE" id="PS50893">
    <property type="entry name" value="ABC_TRANSPORTER_2"/>
    <property type="match status" value="1"/>
</dbReference>
<organism evidence="6 7">
    <name type="scientific">Methylobacterium symbioticum</name>
    <dbReference type="NCBI Taxonomy" id="2584084"/>
    <lineage>
        <taxon>Bacteria</taxon>
        <taxon>Pseudomonadati</taxon>
        <taxon>Pseudomonadota</taxon>
        <taxon>Alphaproteobacteria</taxon>
        <taxon>Hyphomicrobiales</taxon>
        <taxon>Methylobacteriaceae</taxon>
        <taxon>Methylobacterium</taxon>
    </lineage>
</organism>
<comment type="similarity">
    <text evidence="1">Belongs to the ABC transporter superfamily.</text>
</comment>
<dbReference type="GO" id="GO:0016887">
    <property type="term" value="F:ATP hydrolysis activity"/>
    <property type="evidence" value="ECO:0007669"/>
    <property type="project" value="InterPro"/>
</dbReference>
<evidence type="ECO:0000256" key="4">
    <source>
        <dbReference type="ARBA" id="ARBA00022840"/>
    </source>
</evidence>
<dbReference type="CDD" id="cd03293">
    <property type="entry name" value="ABC_NrtD_SsuB_transporters"/>
    <property type="match status" value="1"/>
</dbReference>
<dbReference type="GO" id="GO:0005524">
    <property type="term" value="F:ATP binding"/>
    <property type="evidence" value="ECO:0007669"/>
    <property type="project" value="UniProtKB-KW"/>
</dbReference>
<evidence type="ECO:0000256" key="3">
    <source>
        <dbReference type="ARBA" id="ARBA00022741"/>
    </source>
</evidence>
<evidence type="ECO:0000313" key="7">
    <source>
        <dbReference type="Proteomes" id="UP000410984"/>
    </source>
</evidence>
<dbReference type="InterPro" id="IPR003593">
    <property type="entry name" value="AAA+_ATPase"/>
</dbReference>
<keyword evidence="2" id="KW-0813">Transport</keyword>
<dbReference type="EMBL" id="CABFPH010000004">
    <property type="protein sequence ID" value="VUD69958.1"/>
    <property type="molecule type" value="Genomic_DNA"/>
</dbReference>